<sequence>HPALFYTNPQFPAPEPKNGNFSQKMNGVSAPIYPFSQNAPTRRTRK</sequence>
<feature type="non-terminal residue" evidence="2">
    <location>
        <position position="1"/>
    </location>
</feature>
<organism evidence="2">
    <name type="scientific">Leishmania infantum</name>
    <dbReference type="NCBI Taxonomy" id="5671"/>
    <lineage>
        <taxon>Eukaryota</taxon>
        <taxon>Discoba</taxon>
        <taxon>Euglenozoa</taxon>
        <taxon>Kinetoplastea</taxon>
        <taxon>Metakinetoplastina</taxon>
        <taxon>Trypanosomatida</taxon>
        <taxon>Trypanosomatidae</taxon>
        <taxon>Leishmaniinae</taxon>
        <taxon>Leishmania</taxon>
    </lineage>
</organism>
<feature type="non-terminal residue" evidence="2">
    <location>
        <position position="46"/>
    </location>
</feature>
<dbReference type="AlphaFoldDB" id="N1NEQ9"/>
<name>N1NEQ9_LEIIN</name>
<geneLocation type="mitochondrion" evidence="2"/>
<feature type="region of interest" description="Disordered" evidence="1">
    <location>
        <begin position="1"/>
        <end position="46"/>
    </location>
</feature>
<evidence type="ECO:0000256" key="1">
    <source>
        <dbReference type="SAM" id="MobiDB-lite"/>
    </source>
</evidence>
<accession>N1NEQ9</accession>
<keyword evidence="2" id="KW-0496">Mitochondrion</keyword>
<dbReference type="EMBL" id="HF937257">
    <property type="protein sequence ID" value="CCW28043.1"/>
    <property type="molecule type" value="Genomic_DNA"/>
</dbReference>
<protein>
    <submittedName>
        <fullName evidence="2">Cytochrome oxidase subunit 1</fullName>
    </submittedName>
</protein>
<evidence type="ECO:0000313" key="2">
    <source>
        <dbReference type="EMBL" id="CCW28043.1"/>
    </source>
</evidence>
<reference evidence="2" key="1">
    <citation type="journal article" date="2014" name="Vet. Parasitol.">
        <title>Epidemiology of Leishmania infantum, Toxoplasma gondii, and Neospora caninum in Rattus rattus in absence of domestic reservoir and definitive hosts.</title>
        <authorList>
            <person name="Zanet S."/>
            <person name="Sposimo P."/>
            <person name="Trisciuoglio A."/>
            <person name="Giannini F."/>
            <person name="Strumia F."/>
            <person name="Ferroglio E."/>
        </authorList>
    </citation>
    <scope>NUCLEOTIDE SEQUENCE</scope>
    <source>
        <strain evidence="2">Montecristo_12</strain>
    </source>
</reference>
<feature type="compositionally biased region" description="Polar residues" evidence="1">
    <location>
        <begin position="35"/>
        <end position="46"/>
    </location>
</feature>
<gene>
    <name evidence="2" type="primary">COI</name>
</gene>
<proteinExistence type="predicted"/>